<dbReference type="PROSITE" id="PS51257">
    <property type="entry name" value="PROKAR_LIPOPROTEIN"/>
    <property type="match status" value="1"/>
</dbReference>
<accession>A0A1I0PY00</accession>
<organism evidence="1 2">
    <name type="scientific">Aliiroseovarius sediminilitoris</name>
    <dbReference type="NCBI Taxonomy" id="1173584"/>
    <lineage>
        <taxon>Bacteria</taxon>
        <taxon>Pseudomonadati</taxon>
        <taxon>Pseudomonadota</taxon>
        <taxon>Alphaproteobacteria</taxon>
        <taxon>Rhodobacterales</taxon>
        <taxon>Paracoccaceae</taxon>
        <taxon>Aliiroseovarius</taxon>
    </lineage>
</organism>
<evidence type="ECO:0000313" key="1">
    <source>
        <dbReference type="EMBL" id="SEW19051.1"/>
    </source>
</evidence>
<dbReference type="AlphaFoldDB" id="A0A1I0PY00"/>
<keyword evidence="2" id="KW-1185">Reference proteome</keyword>
<dbReference type="RefSeq" id="WP_091430307.1">
    <property type="nucleotide sequence ID" value="NZ_FOJB01000001.1"/>
</dbReference>
<evidence type="ECO:0008006" key="3">
    <source>
        <dbReference type="Google" id="ProtNLM"/>
    </source>
</evidence>
<name>A0A1I0PY00_9RHOB</name>
<reference evidence="1 2" key="1">
    <citation type="submission" date="2016-10" db="EMBL/GenBank/DDBJ databases">
        <authorList>
            <person name="de Groot N.N."/>
        </authorList>
    </citation>
    <scope>NUCLEOTIDE SEQUENCE [LARGE SCALE GENOMIC DNA]</scope>
    <source>
        <strain evidence="1 2">DSM 29439</strain>
    </source>
</reference>
<proteinExistence type="predicted"/>
<evidence type="ECO:0000313" key="2">
    <source>
        <dbReference type="Proteomes" id="UP000199650"/>
    </source>
</evidence>
<gene>
    <name evidence="1" type="ORF">SAMN05444851_2000</name>
</gene>
<dbReference type="STRING" id="1173584.SAMN05444851_2000"/>
<dbReference type="Proteomes" id="UP000199650">
    <property type="component" value="Unassembled WGS sequence"/>
</dbReference>
<sequence length="159" mass="17594">MTLRRFALPAVTTSLVLGLTACGSTSNLNPVNWFRSDGVKAVAVIPEGGFLEDQEYRGLVTDVVELQVLRSTGGAIIQAKGLPPRLGYWDAELVPENFERPVDGVLTYMFRISEPPYRTNTGRPKQREVLVGQFVSNTKLQGVRMIRVVGERNSRSSSR</sequence>
<protein>
    <recommendedName>
        <fullName evidence="3">Lipoprotein</fullName>
    </recommendedName>
</protein>
<dbReference type="OrthoDB" id="7773807at2"/>
<dbReference type="EMBL" id="FOJB01000001">
    <property type="protein sequence ID" value="SEW19051.1"/>
    <property type="molecule type" value="Genomic_DNA"/>
</dbReference>